<dbReference type="RefSeq" id="WP_133324235.1">
    <property type="nucleotide sequence ID" value="NZ_SMYL01000001.1"/>
</dbReference>
<sequence length="147" mass="16851">MTRIDFHSNVSNQLDYACRLVRKALAAQCKVVVRHEDQDQLHEFDQMLWSFSPSDFLPHVDSQIGDQTLLQQTPVLLSLPHGADAPAQAFPHQQILLNLSTQVPDDFTQFERLIEIVAQDTATTQAGRTRYRFYQQQGYQLTHITAK</sequence>
<organism evidence="1 2">
    <name type="scientific">Sapientia aquatica</name>
    <dbReference type="NCBI Taxonomy" id="1549640"/>
    <lineage>
        <taxon>Bacteria</taxon>
        <taxon>Pseudomonadati</taxon>
        <taxon>Pseudomonadota</taxon>
        <taxon>Betaproteobacteria</taxon>
        <taxon>Burkholderiales</taxon>
        <taxon>Oxalobacteraceae</taxon>
        <taxon>Sapientia</taxon>
    </lineage>
</organism>
<evidence type="ECO:0000313" key="1">
    <source>
        <dbReference type="EMBL" id="TDK68002.1"/>
    </source>
</evidence>
<proteinExistence type="predicted"/>
<dbReference type="Pfam" id="PF04364">
    <property type="entry name" value="DNA_pol3_chi"/>
    <property type="match status" value="1"/>
</dbReference>
<dbReference type="Proteomes" id="UP000294829">
    <property type="component" value="Unassembled WGS sequence"/>
</dbReference>
<dbReference type="PANTHER" id="PTHR38767">
    <property type="entry name" value="DNA POLYMERASE III SUBUNIT CHI"/>
    <property type="match status" value="1"/>
</dbReference>
<protein>
    <submittedName>
        <fullName evidence="1">DNA polymerase III subunit chi</fullName>
    </submittedName>
</protein>
<reference evidence="1 2" key="1">
    <citation type="submission" date="2019-03" db="EMBL/GenBank/DDBJ databases">
        <title>Sapientia aquatica gen. nov., sp. nov., isolated from a crater lake.</title>
        <authorList>
            <person name="Felfoldi T."/>
            <person name="Szabo A."/>
            <person name="Toth E."/>
            <person name="Schumann P."/>
            <person name="Keki Z."/>
            <person name="Marialigeti K."/>
            <person name="Mathe I."/>
        </authorList>
    </citation>
    <scope>NUCLEOTIDE SEQUENCE [LARGE SCALE GENOMIC DNA]</scope>
    <source>
        <strain evidence="1 2">SA-152</strain>
    </source>
</reference>
<dbReference type="AlphaFoldDB" id="A0A4R5W4J5"/>
<name>A0A4R5W4J5_9BURK</name>
<keyword evidence="2" id="KW-1185">Reference proteome</keyword>
<dbReference type="InterPro" id="IPR036768">
    <property type="entry name" value="PolIII_chi_sf"/>
</dbReference>
<dbReference type="PANTHER" id="PTHR38767:SF1">
    <property type="entry name" value="DNA POLYMERASE III SUBUNIT CHI"/>
    <property type="match status" value="1"/>
</dbReference>
<dbReference type="Gene3D" id="3.40.50.10110">
    <property type="entry name" value="DNA polymerase III subunit chi"/>
    <property type="match status" value="1"/>
</dbReference>
<accession>A0A4R5W4J5</accession>
<dbReference type="SUPFAM" id="SSF102400">
    <property type="entry name" value="DNA polymerase III chi subunit"/>
    <property type="match status" value="1"/>
</dbReference>
<dbReference type="GO" id="GO:0006260">
    <property type="term" value="P:DNA replication"/>
    <property type="evidence" value="ECO:0007669"/>
    <property type="project" value="InterPro"/>
</dbReference>
<dbReference type="GO" id="GO:0003677">
    <property type="term" value="F:DNA binding"/>
    <property type="evidence" value="ECO:0007669"/>
    <property type="project" value="InterPro"/>
</dbReference>
<gene>
    <name evidence="1" type="ORF">E2I14_00115</name>
</gene>
<dbReference type="InterPro" id="IPR007459">
    <property type="entry name" value="DNA_pol3_chi"/>
</dbReference>
<dbReference type="OrthoDB" id="5297568at2"/>
<dbReference type="GO" id="GO:0003887">
    <property type="term" value="F:DNA-directed DNA polymerase activity"/>
    <property type="evidence" value="ECO:0007669"/>
    <property type="project" value="InterPro"/>
</dbReference>
<dbReference type="EMBL" id="SMYL01000001">
    <property type="protein sequence ID" value="TDK68002.1"/>
    <property type="molecule type" value="Genomic_DNA"/>
</dbReference>
<evidence type="ECO:0000313" key="2">
    <source>
        <dbReference type="Proteomes" id="UP000294829"/>
    </source>
</evidence>
<comment type="caution">
    <text evidence="1">The sequence shown here is derived from an EMBL/GenBank/DDBJ whole genome shotgun (WGS) entry which is preliminary data.</text>
</comment>
<dbReference type="GO" id="GO:0032298">
    <property type="term" value="P:positive regulation of DNA-templated DNA replication initiation"/>
    <property type="evidence" value="ECO:0007669"/>
    <property type="project" value="TreeGrafter"/>
</dbReference>